<evidence type="ECO:0000256" key="5">
    <source>
        <dbReference type="ARBA" id="ARBA00023002"/>
    </source>
</evidence>
<organism evidence="8 9">
    <name type="scientific">Mucor plumbeus</name>
    <dbReference type="NCBI Taxonomy" id="97098"/>
    <lineage>
        <taxon>Eukaryota</taxon>
        <taxon>Fungi</taxon>
        <taxon>Fungi incertae sedis</taxon>
        <taxon>Mucoromycota</taxon>
        <taxon>Mucoromycotina</taxon>
        <taxon>Mucoromycetes</taxon>
        <taxon>Mucorales</taxon>
        <taxon>Mucorineae</taxon>
        <taxon>Mucoraceae</taxon>
        <taxon>Mucor</taxon>
    </lineage>
</organism>
<evidence type="ECO:0000256" key="2">
    <source>
        <dbReference type="ARBA" id="ARBA00010989"/>
    </source>
</evidence>
<dbReference type="EMBL" id="JAEPRC010000002">
    <property type="protein sequence ID" value="KAG2215898.1"/>
    <property type="molecule type" value="Genomic_DNA"/>
</dbReference>
<dbReference type="PANTHER" id="PTHR10961:SF46">
    <property type="entry name" value="PEROXISOMAL SARCOSINE OXIDASE"/>
    <property type="match status" value="1"/>
</dbReference>
<dbReference type="GO" id="GO:0008115">
    <property type="term" value="F:sarcosine oxidase activity"/>
    <property type="evidence" value="ECO:0007669"/>
    <property type="project" value="TreeGrafter"/>
</dbReference>
<evidence type="ECO:0000313" key="9">
    <source>
        <dbReference type="Proteomes" id="UP000650833"/>
    </source>
</evidence>
<comment type="caution">
    <text evidence="8">The sequence shown here is derived from an EMBL/GenBank/DDBJ whole genome shotgun (WGS) entry which is preliminary data.</text>
</comment>
<evidence type="ECO:0000313" key="8">
    <source>
        <dbReference type="EMBL" id="KAG2215898.1"/>
    </source>
</evidence>
<dbReference type="InterPro" id="IPR045170">
    <property type="entry name" value="MTOX"/>
</dbReference>
<dbReference type="Pfam" id="PF01266">
    <property type="entry name" value="DAO"/>
    <property type="match status" value="1"/>
</dbReference>
<reference evidence="8" key="1">
    <citation type="submission" date="2020-12" db="EMBL/GenBank/DDBJ databases">
        <title>Metabolic potential, ecology and presence of endohyphal bacteria is reflected in genomic diversity of Mucoromycotina.</title>
        <authorList>
            <person name="Muszewska A."/>
            <person name="Okrasinska A."/>
            <person name="Steczkiewicz K."/>
            <person name="Drgas O."/>
            <person name="Orlowska M."/>
            <person name="Perlinska-Lenart U."/>
            <person name="Aleksandrzak-Piekarczyk T."/>
            <person name="Szatraj K."/>
            <person name="Zielenkiewicz U."/>
            <person name="Pilsyk S."/>
            <person name="Malc E."/>
            <person name="Mieczkowski P."/>
            <person name="Kruszewska J.S."/>
            <person name="Biernat P."/>
            <person name="Pawlowska J."/>
        </authorList>
    </citation>
    <scope>NUCLEOTIDE SEQUENCE</scope>
    <source>
        <strain evidence="8">CBS 226.32</strain>
    </source>
</reference>
<keyword evidence="3" id="KW-0285">Flavoprotein</keyword>
<dbReference type="Gene3D" id="3.30.9.10">
    <property type="entry name" value="D-Amino Acid Oxidase, subunit A, domain 2"/>
    <property type="match status" value="1"/>
</dbReference>
<comment type="cofactor">
    <cofactor evidence="1">
        <name>FAD</name>
        <dbReference type="ChEBI" id="CHEBI:57692"/>
    </cofactor>
</comment>
<dbReference type="InterPro" id="IPR036188">
    <property type="entry name" value="FAD/NAD-bd_sf"/>
</dbReference>
<dbReference type="SUPFAM" id="SSF51905">
    <property type="entry name" value="FAD/NAD(P)-binding domain"/>
    <property type="match status" value="1"/>
</dbReference>
<protein>
    <recommendedName>
        <fullName evidence="7">FAD dependent oxidoreductase domain-containing protein</fullName>
    </recommendedName>
</protein>
<dbReference type="InterPro" id="IPR006076">
    <property type="entry name" value="FAD-dep_OxRdtase"/>
</dbReference>
<dbReference type="AlphaFoldDB" id="A0A8H7RSL9"/>
<feature type="domain" description="FAD dependent oxidoreductase" evidence="7">
    <location>
        <begin position="10"/>
        <end position="388"/>
    </location>
</feature>
<name>A0A8H7RSL9_9FUNG</name>
<proteinExistence type="inferred from homology"/>
<keyword evidence="5" id="KW-0560">Oxidoreductase</keyword>
<evidence type="ECO:0000259" key="7">
    <source>
        <dbReference type="Pfam" id="PF01266"/>
    </source>
</evidence>
<evidence type="ECO:0000256" key="1">
    <source>
        <dbReference type="ARBA" id="ARBA00001974"/>
    </source>
</evidence>
<dbReference type="Proteomes" id="UP000650833">
    <property type="component" value="Unassembled WGS sequence"/>
</dbReference>
<feature type="region of interest" description="Disordered" evidence="6">
    <location>
        <begin position="297"/>
        <end position="316"/>
    </location>
</feature>
<comment type="similarity">
    <text evidence="2">Belongs to the MSOX/MTOX family.</text>
</comment>
<keyword evidence="9" id="KW-1185">Reference proteome</keyword>
<dbReference type="Gene3D" id="3.50.50.60">
    <property type="entry name" value="FAD/NAD(P)-binding domain"/>
    <property type="match status" value="1"/>
</dbReference>
<dbReference type="OrthoDB" id="2219495at2759"/>
<evidence type="ECO:0000256" key="6">
    <source>
        <dbReference type="SAM" id="MobiDB-lite"/>
    </source>
</evidence>
<evidence type="ECO:0000256" key="3">
    <source>
        <dbReference type="ARBA" id="ARBA00022630"/>
    </source>
</evidence>
<dbReference type="PANTHER" id="PTHR10961">
    <property type="entry name" value="PEROXISOMAL SARCOSINE OXIDASE"/>
    <property type="match status" value="1"/>
</dbReference>
<evidence type="ECO:0000256" key="4">
    <source>
        <dbReference type="ARBA" id="ARBA00022827"/>
    </source>
</evidence>
<feature type="compositionally biased region" description="Polar residues" evidence="6">
    <location>
        <begin position="304"/>
        <end position="316"/>
    </location>
</feature>
<dbReference type="GO" id="GO:0050660">
    <property type="term" value="F:flavin adenine dinucleotide binding"/>
    <property type="evidence" value="ECO:0007669"/>
    <property type="project" value="InterPro"/>
</dbReference>
<sequence>MYEPPKPKSKIIIVGAGCFGLSTAYALSKDKVKNYDIWVYDRGTIPIPDAASTDISKAVRMDYGTNTLYMNLAIEAIDVWKQWNIERAKKELAPVYCNTGILAFSENGQYVKYEKDNMKSIREAGYGDYIEELNADKLKARYPHLSDTVNNGYDIAYFNKIGGWCNSSESIKHLYDGCLENGVNFILGGEAGYFKDLIVDTRNVMGIVTKDEKQHHADRVILATGSWTPSLINMHGQTIATGQYVIHFKLSKEDQERMSAFPVWSGNVSNTGFYGFPCNDNGILKIAKHSTGYLNPSEKDQISVPRTQSTNPNDTIPKSALAEARAFLKKFFPFTDSLDVAYSRVCWYSDSIDGDFIIAPHPDYENLIVATGDSGHAMKFLPVIGDKIRDIVEDIDSQYKHTWAWKQKEAPEGFYDRPLLVKNGDDGIRMVTVDELRAVKN</sequence>
<keyword evidence="4" id="KW-0274">FAD</keyword>
<accession>A0A8H7RSL9</accession>
<dbReference type="SUPFAM" id="SSF54373">
    <property type="entry name" value="FAD-linked reductases, C-terminal domain"/>
    <property type="match status" value="1"/>
</dbReference>
<gene>
    <name evidence="8" type="ORF">INT46_004154</name>
</gene>